<feature type="domain" description="Peptidase M4 C-terminal" evidence="8">
    <location>
        <begin position="128"/>
        <end position="293"/>
    </location>
</feature>
<dbReference type="EMBL" id="VSSQ01025070">
    <property type="protein sequence ID" value="MPM72968.1"/>
    <property type="molecule type" value="Genomic_DNA"/>
</dbReference>
<feature type="domain" description="Peptidase M4" evidence="7">
    <location>
        <begin position="18"/>
        <end position="124"/>
    </location>
</feature>
<dbReference type="GO" id="GO:0004222">
    <property type="term" value="F:metalloendopeptidase activity"/>
    <property type="evidence" value="ECO:0007669"/>
    <property type="project" value="InterPro"/>
</dbReference>
<evidence type="ECO:0000313" key="9">
    <source>
        <dbReference type="EMBL" id="MPM72968.1"/>
    </source>
</evidence>
<dbReference type="InterPro" id="IPR027268">
    <property type="entry name" value="Peptidase_M4/M1_CTD_sf"/>
</dbReference>
<dbReference type="GO" id="GO:0006508">
    <property type="term" value="P:proteolysis"/>
    <property type="evidence" value="ECO:0007669"/>
    <property type="project" value="UniProtKB-KW"/>
</dbReference>
<gene>
    <name evidence="9" type="primary">prtS</name>
    <name evidence="9" type="ORF">SDC9_119944</name>
</gene>
<dbReference type="PRINTS" id="PR00730">
    <property type="entry name" value="THERMOLYSIN"/>
</dbReference>
<keyword evidence="4 9" id="KW-0378">Hydrolase</keyword>
<dbReference type="GO" id="GO:0046872">
    <property type="term" value="F:metal ion binding"/>
    <property type="evidence" value="ECO:0007669"/>
    <property type="project" value="UniProtKB-KW"/>
</dbReference>
<organism evidence="9">
    <name type="scientific">bioreactor metagenome</name>
    <dbReference type="NCBI Taxonomy" id="1076179"/>
    <lineage>
        <taxon>unclassified sequences</taxon>
        <taxon>metagenomes</taxon>
        <taxon>ecological metagenomes</taxon>
    </lineage>
</organism>
<keyword evidence="5" id="KW-0862">Zinc</keyword>
<dbReference type="Gene3D" id="3.10.170.10">
    <property type="match status" value="1"/>
</dbReference>
<dbReference type="Gene3D" id="1.10.390.10">
    <property type="entry name" value="Neutral Protease Domain 2"/>
    <property type="match status" value="1"/>
</dbReference>
<dbReference type="PANTHER" id="PTHR43579:SF1">
    <property type="entry name" value="NEUTRAL METALLOPROTEINASE"/>
    <property type="match status" value="1"/>
</dbReference>
<reference evidence="9" key="1">
    <citation type="submission" date="2019-08" db="EMBL/GenBank/DDBJ databases">
        <authorList>
            <person name="Kucharzyk K."/>
            <person name="Murdoch R.W."/>
            <person name="Higgins S."/>
            <person name="Loffler F."/>
        </authorList>
    </citation>
    <scope>NUCLEOTIDE SEQUENCE</scope>
</reference>
<evidence type="ECO:0000256" key="3">
    <source>
        <dbReference type="ARBA" id="ARBA00022723"/>
    </source>
</evidence>
<comment type="similarity">
    <text evidence="1">Belongs to the peptidase M4 family.</text>
</comment>
<dbReference type="EC" id="3.4.24.-" evidence="9"/>
<dbReference type="InterPro" id="IPR001570">
    <property type="entry name" value="Peptidase_M4_C_domain"/>
</dbReference>
<accession>A0A645C6G8</accession>
<protein>
    <submittedName>
        <fullName evidence="9">Protease PrtS</fullName>
        <ecNumber evidence="9">3.4.24.-</ecNumber>
    </submittedName>
</protein>
<name>A0A645C6G8_9ZZZZ</name>
<keyword evidence="3" id="KW-0479">Metal-binding</keyword>
<dbReference type="InterPro" id="IPR052759">
    <property type="entry name" value="Metalloprotease_M4"/>
</dbReference>
<dbReference type="SUPFAM" id="SSF55486">
    <property type="entry name" value="Metalloproteases ('zincins'), catalytic domain"/>
    <property type="match status" value="1"/>
</dbReference>
<dbReference type="Pfam" id="PF01447">
    <property type="entry name" value="Peptidase_M4"/>
    <property type="match status" value="1"/>
</dbReference>
<keyword evidence="2 9" id="KW-0645">Protease</keyword>
<dbReference type="CDD" id="cd09597">
    <property type="entry name" value="M4_TLP"/>
    <property type="match status" value="1"/>
</dbReference>
<sequence length="297" mass="31936">MLVGGVRAGEPEPRRAIHDAQGTTTLPGYLVRDEGGKVSADVAVDEAYDHLGSTWQLFFHEYGRDSLDGKGQTMVGTVHYGRNYDNAFWNGSQMVFGDGDGVVFNRFTIAVDVVAHELTHGVIESIGGLAYENQSGALNESLCDVFGSLVKQYTRGQSTSQADWLLGDLLLKEGLNAKALRSLSAPGTAYDDPQLGHDPQPAHMKDFVHTVQDNGGVHINSGIPNRAFYLLATALGGHAWEVAGKIWYEAMCSPQRRPTDNFAAFAKLTLAAARGIGAPELHAAQQSWLGVGVIPND</sequence>
<dbReference type="AlphaFoldDB" id="A0A645C6G8"/>
<keyword evidence="6" id="KW-0482">Metalloprotease</keyword>
<evidence type="ECO:0000256" key="4">
    <source>
        <dbReference type="ARBA" id="ARBA00022801"/>
    </source>
</evidence>
<dbReference type="PANTHER" id="PTHR43579">
    <property type="match status" value="1"/>
</dbReference>
<evidence type="ECO:0000259" key="7">
    <source>
        <dbReference type="Pfam" id="PF01447"/>
    </source>
</evidence>
<evidence type="ECO:0000256" key="5">
    <source>
        <dbReference type="ARBA" id="ARBA00022833"/>
    </source>
</evidence>
<evidence type="ECO:0000259" key="8">
    <source>
        <dbReference type="Pfam" id="PF02868"/>
    </source>
</evidence>
<proteinExistence type="inferred from homology"/>
<dbReference type="InterPro" id="IPR013856">
    <property type="entry name" value="Peptidase_M4_domain"/>
</dbReference>
<evidence type="ECO:0000256" key="6">
    <source>
        <dbReference type="ARBA" id="ARBA00023049"/>
    </source>
</evidence>
<evidence type="ECO:0000256" key="2">
    <source>
        <dbReference type="ARBA" id="ARBA00022670"/>
    </source>
</evidence>
<comment type="caution">
    <text evidence="9">The sequence shown here is derived from an EMBL/GenBank/DDBJ whole genome shotgun (WGS) entry which is preliminary data.</text>
</comment>
<evidence type="ECO:0000256" key="1">
    <source>
        <dbReference type="ARBA" id="ARBA00009388"/>
    </source>
</evidence>
<dbReference type="Pfam" id="PF02868">
    <property type="entry name" value="Peptidase_M4_C"/>
    <property type="match status" value="1"/>
</dbReference>
<dbReference type="InterPro" id="IPR023612">
    <property type="entry name" value="Peptidase_M4"/>
</dbReference>